<dbReference type="RefSeq" id="WP_242381016.1">
    <property type="nucleotide sequence ID" value="NZ_JAKRKC020000002.1"/>
</dbReference>
<evidence type="ECO:0008006" key="5">
    <source>
        <dbReference type="Google" id="ProtNLM"/>
    </source>
</evidence>
<protein>
    <recommendedName>
        <fullName evidence="5">DUF5666 domain-containing protein</fullName>
    </recommendedName>
</protein>
<proteinExistence type="predicted"/>
<feature type="transmembrane region" description="Helical" evidence="2">
    <location>
        <begin position="29"/>
        <end position="47"/>
    </location>
</feature>
<dbReference type="Proteomes" id="UP001317259">
    <property type="component" value="Unassembled WGS sequence"/>
</dbReference>
<feature type="region of interest" description="Disordered" evidence="1">
    <location>
        <begin position="61"/>
        <end position="109"/>
    </location>
</feature>
<keyword evidence="2" id="KW-0472">Membrane</keyword>
<feature type="region of interest" description="Disordered" evidence="1">
    <location>
        <begin position="159"/>
        <end position="187"/>
    </location>
</feature>
<feature type="compositionally biased region" description="Gly residues" evidence="1">
    <location>
        <begin position="81"/>
        <end position="109"/>
    </location>
</feature>
<gene>
    <name evidence="3" type="ORF">MF672_034710</name>
</gene>
<keyword evidence="2" id="KW-0812">Transmembrane</keyword>
<organism evidence="3 4">
    <name type="scientific">Actinomadura luzonensis</name>
    <dbReference type="NCBI Taxonomy" id="2805427"/>
    <lineage>
        <taxon>Bacteria</taxon>
        <taxon>Bacillati</taxon>
        <taxon>Actinomycetota</taxon>
        <taxon>Actinomycetes</taxon>
        <taxon>Streptosporangiales</taxon>
        <taxon>Thermomonosporaceae</taxon>
        <taxon>Actinomadura</taxon>
    </lineage>
</organism>
<sequence length="187" mass="18518">MSQQLDSSPFPDDLGEELSAQPRQGMSKLTMALAAGVVLVAGILIGIQAGKLFGGDDAGAAAAAPGQRAMGGGYAQQQGGAPPGYGQRGQNGGFGGQGQRMGGMGGGTFGTVEKVEDGKVYVKTMDGATVTVTTTDQTTVQIAKPGKVTDLEKGGNVTVRGQQGGDGSVTATSITQGGQQFPGGGPR</sequence>
<accession>A0ABT0G3Y6</accession>
<dbReference type="EMBL" id="JAKRKC020000002">
    <property type="protein sequence ID" value="MCK2218910.1"/>
    <property type="molecule type" value="Genomic_DNA"/>
</dbReference>
<evidence type="ECO:0000256" key="2">
    <source>
        <dbReference type="SAM" id="Phobius"/>
    </source>
</evidence>
<comment type="caution">
    <text evidence="3">The sequence shown here is derived from an EMBL/GenBank/DDBJ whole genome shotgun (WGS) entry which is preliminary data.</text>
</comment>
<evidence type="ECO:0000313" key="4">
    <source>
        <dbReference type="Proteomes" id="UP001317259"/>
    </source>
</evidence>
<evidence type="ECO:0000313" key="3">
    <source>
        <dbReference type="EMBL" id="MCK2218910.1"/>
    </source>
</evidence>
<reference evidence="3 4" key="1">
    <citation type="submission" date="2022-04" db="EMBL/GenBank/DDBJ databases">
        <title>Genome draft of Actinomadura sp. ATCC 31491.</title>
        <authorList>
            <person name="Shi X."/>
            <person name="Du Y."/>
        </authorList>
    </citation>
    <scope>NUCLEOTIDE SEQUENCE [LARGE SCALE GENOMIC DNA]</scope>
    <source>
        <strain evidence="3 4">ATCC 31491</strain>
    </source>
</reference>
<keyword evidence="4" id="KW-1185">Reference proteome</keyword>
<keyword evidence="2" id="KW-1133">Transmembrane helix</keyword>
<name>A0ABT0G3Y6_9ACTN</name>
<evidence type="ECO:0000256" key="1">
    <source>
        <dbReference type="SAM" id="MobiDB-lite"/>
    </source>
</evidence>